<evidence type="ECO:0000256" key="5">
    <source>
        <dbReference type="ARBA" id="ARBA00022777"/>
    </source>
</evidence>
<evidence type="ECO:0000256" key="1">
    <source>
        <dbReference type="ARBA" id="ARBA00006529"/>
    </source>
</evidence>
<feature type="compositionally biased region" description="Low complexity" evidence="10">
    <location>
        <begin position="180"/>
        <end position="196"/>
    </location>
</feature>
<dbReference type="Gene3D" id="1.10.510.10">
    <property type="entry name" value="Transferase(Phosphotransferase) domain 1"/>
    <property type="match status" value="1"/>
</dbReference>
<dbReference type="SMART" id="SM00220">
    <property type="entry name" value="S_TKc"/>
    <property type="match status" value="1"/>
</dbReference>
<evidence type="ECO:0000256" key="10">
    <source>
        <dbReference type="SAM" id="MobiDB-lite"/>
    </source>
</evidence>
<evidence type="ECO:0000256" key="8">
    <source>
        <dbReference type="ARBA" id="ARBA00048329"/>
    </source>
</evidence>
<dbReference type="Pfam" id="PF00069">
    <property type="entry name" value="Pkinase"/>
    <property type="match status" value="1"/>
</dbReference>
<evidence type="ECO:0000256" key="2">
    <source>
        <dbReference type="ARBA" id="ARBA00012406"/>
    </source>
</evidence>
<keyword evidence="13" id="KW-1185">Reference proteome</keyword>
<evidence type="ECO:0000259" key="11">
    <source>
        <dbReference type="PROSITE" id="PS50011"/>
    </source>
</evidence>
<evidence type="ECO:0000256" key="7">
    <source>
        <dbReference type="ARBA" id="ARBA00047559"/>
    </source>
</evidence>
<organism evidence="12 13">
    <name type="scientific">Rehmannia glutinosa</name>
    <name type="common">Chinese foxglove</name>
    <dbReference type="NCBI Taxonomy" id="99300"/>
    <lineage>
        <taxon>Eukaryota</taxon>
        <taxon>Viridiplantae</taxon>
        <taxon>Streptophyta</taxon>
        <taxon>Embryophyta</taxon>
        <taxon>Tracheophyta</taxon>
        <taxon>Spermatophyta</taxon>
        <taxon>Magnoliopsida</taxon>
        <taxon>eudicotyledons</taxon>
        <taxon>Gunneridae</taxon>
        <taxon>Pentapetalae</taxon>
        <taxon>asterids</taxon>
        <taxon>lamiids</taxon>
        <taxon>Lamiales</taxon>
        <taxon>Orobanchaceae</taxon>
        <taxon>Rehmannieae</taxon>
        <taxon>Rehmannia</taxon>
    </lineage>
</organism>
<evidence type="ECO:0000313" key="12">
    <source>
        <dbReference type="EMBL" id="KAK6155679.1"/>
    </source>
</evidence>
<evidence type="ECO:0000313" key="13">
    <source>
        <dbReference type="Proteomes" id="UP001318860"/>
    </source>
</evidence>
<dbReference type="InterPro" id="IPR011009">
    <property type="entry name" value="Kinase-like_dom_sf"/>
</dbReference>
<dbReference type="SUPFAM" id="SSF56112">
    <property type="entry name" value="Protein kinase-like (PK-like)"/>
    <property type="match status" value="2"/>
</dbReference>
<dbReference type="Gene3D" id="3.30.200.20">
    <property type="entry name" value="Phosphorylase Kinase, domain 1"/>
    <property type="match status" value="1"/>
</dbReference>
<evidence type="ECO:0000256" key="9">
    <source>
        <dbReference type="PROSITE-ProRule" id="PRU10141"/>
    </source>
</evidence>
<dbReference type="PROSITE" id="PS50011">
    <property type="entry name" value="PROTEIN_KINASE_DOM"/>
    <property type="match status" value="1"/>
</dbReference>
<dbReference type="EMBL" id="JABTTQ020000005">
    <property type="protein sequence ID" value="KAK6155679.1"/>
    <property type="molecule type" value="Genomic_DNA"/>
</dbReference>
<evidence type="ECO:0000256" key="4">
    <source>
        <dbReference type="ARBA" id="ARBA00022741"/>
    </source>
</evidence>
<comment type="catalytic activity">
    <reaction evidence="7">
        <text>L-threonyl-[protein] + ATP = O-phospho-L-threonyl-[protein] + ADP + H(+)</text>
        <dbReference type="Rhea" id="RHEA:46608"/>
        <dbReference type="Rhea" id="RHEA-COMP:11060"/>
        <dbReference type="Rhea" id="RHEA-COMP:11605"/>
        <dbReference type="ChEBI" id="CHEBI:15378"/>
        <dbReference type="ChEBI" id="CHEBI:30013"/>
        <dbReference type="ChEBI" id="CHEBI:30616"/>
        <dbReference type="ChEBI" id="CHEBI:61977"/>
        <dbReference type="ChEBI" id="CHEBI:456216"/>
        <dbReference type="EC" id="2.7.11.25"/>
    </reaction>
</comment>
<dbReference type="PANTHER" id="PTHR48016">
    <property type="entry name" value="MAP KINASE KINASE KINASE SSK2-RELATED-RELATED"/>
    <property type="match status" value="1"/>
</dbReference>
<comment type="similarity">
    <text evidence="1">Belongs to the protein kinase superfamily. STE Ser/Thr protein kinase family. MAP kinase kinase kinase subfamily.</text>
</comment>
<keyword evidence="6 9" id="KW-0067">ATP-binding</keyword>
<reference evidence="12 13" key="1">
    <citation type="journal article" date="2021" name="Comput. Struct. Biotechnol. J.">
        <title>De novo genome assembly of the potent medicinal plant Rehmannia glutinosa using nanopore technology.</title>
        <authorList>
            <person name="Ma L."/>
            <person name="Dong C."/>
            <person name="Song C."/>
            <person name="Wang X."/>
            <person name="Zheng X."/>
            <person name="Niu Y."/>
            <person name="Chen S."/>
            <person name="Feng W."/>
        </authorList>
    </citation>
    <scope>NUCLEOTIDE SEQUENCE [LARGE SCALE GENOMIC DNA]</scope>
    <source>
        <strain evidence="12">DH-2019</strain>
    </source>
</reference>
<dbReference type="InterPro" id="IPR000719">
    <property type="entry name" value="Prot_kinase_dom"/>
</dbReference>
<sequence>MSRIYDNWEKLVAAVLKKEQLWQLFHEQSRSPSISSESSGFSFSFNLTSSLDDVPFSFSSPDWSASNQKEDDIAIKTAVATPSSFVKDQSPVENLSPNKNVTITPPRKRNLRIQVPKPQLQQNGASCWPNVSPRMTSPAQSSRVHTRTGGGHSVSLTNWPDDAKHQTHPLPLPPEAFLNSLPNSAATSPTASLLSPERAENLKSPVTQWKRGRLIGRGAFGNVYVGFHSEKGEMCAMKEVKLSSDDANSKQGARMFEIEVTILSSLKHPNVVQYYGSETIAAMFKIGNSKERPAIPDHLSDEGKDFVMLCLQRNPLHRPTAAQLLEHPFVKSIYLRHPKPTRVSSTSSTPLIGGNVAIRYPHLNQSILPQESFRILPKHLPGISSPSYWDPNILQGASSDNHSHRKQFGRFANGQVNEQSALADRVFQQLLKAPVKLNPPSLDWNPSSPLTSHRVAGI</sequence>
<gene>
    <name evidence="12" type="ORF">DH2020_009927</name>
</gene>
<feature type="binding site" evidence="9">
    <location>
        <position position="238"/>
    </location>
    <ligand>
        <name>ATP</name>
        <dbReference type="ChEBI" id="CHEBI:30616"/>
    </ligand>
</feature>
<keyword evidence="3" id="KW-0808">Transferase</keyword>
<accession>A0ABR0X8B1</accession>
<dbReference type="Proteomes" id="UP001318860">
    <property type="component" value="Unassembled WGS sequence"/>
</dbReference>
<feature type="domain" description="Protein kinase" evidence="11">
    <location>
        <begin position="209"/>
        <end position="458"/>
    </location>
</feature>
<protein>
    <recommendedName>
        <fullName evidence="2">mitogen-activated protein kinase kinase kinase</fullName>
        <ecNumber evidence="2">2.7.11.25</ecNumber>
    </recommendedName>
</protein>
<name>A0ABR0X8B1_REHGL</name>
<feature type="compositionally biased region" description="Polar residues" evidence="10">
    <location>
        <begin position="133"/>
        <end position="143"/>
    </location>
</feature>
<evidence type="ECO:0000256" key="3">
    <source>
        <dbReference type="ARBA" id="ARBA00022679"/>
    </source>
</evidence>
<dbReference type="InterPro" id="IPR017441">
    <property type="entry name" value="Protein_kinase_ATP_BS"/>
</dbReference>
<dbReference type="PANTHER" id="PTHR48016:SF45">
    <property type="entry name" value="OS04G0559800 PROTEIN"/>
    <property type="match status" value="1"/>
</dbReference>
<dbReference type="InterPro" id="IPR050538">
    <property type="entry name" value="MAP_kinase_kinase_kinase"/>
</dbReference>
<dbReference type="EC" id="2.7.11.25" evidence="2"/>
<evidence type="ECO:0000256" key="6">
    <source>
        <dbReference type="ARBA" id="ARBA00022840"/>
    </source>
</evidence>
<proteinExistence type="inferred from homology"/>
<keyword evidence="4 9" id="KW-0547">Nucleotide-binding</keyword>
<keyword evidence="5" id="KW-0418">Kinase</keyword>
<dbReference type="PROSITE" id="PS00107">
    <property type="entry name" value="PROTEIN_KINASE_ATP"/>
    <property type="match status" value="1"/>
</dbReference>
<comment type="catalytic activity">
    <reaction evidence="8">
        <text>L-seryl-[protein] + ATP = O-phospho-L-seryl-[protein] + ADP + H(+)</text>
        <dbReference type="Rhea" id="RHEA:17989"/>
        <dbReference type="Rhea" id="RHEA-COMP:9863"/>
        <dbReference type="Rhea" id="RHEA-COMP:11604"/>
        <dbReference type="ChEBI" id="CHEBI:15378"/>
        <dbReference type="ChEBI" id="CHEBI:29999"/>
        <dbReference type="ChEBI" id="CHEBI:30616"/>
        <dbReference type="ChEBI" id="CHEBI:83421"/>
        <dbReference type="ChEBI" id="CHEBI:456216"/>
        <dbReference type="EC" id="2.7.11.25"/>
    </reaction>
</comment>
<comment type="caution">
    <text evidence="12">The sequence shown here is derived from an EMBL/GenBank/DDBJ whole genome shotgun (WGS) entry which is preliminary data.</text>
</comment>
<feature type="region of interest" description="Disordered" evidence="10">
    <location>
        <begin position="121"/>
        <end position="201"/>
    </location>
</feature>